<dbReference type="PANTHER" id="PTHR30386">
    <property type="entry name" value="MEMBRANE FUSION SUBUNIT OF EMRAB-TOLC MULTIDRUG EFFLUX PUMP"/>
    <property type="match status" value="1"/>
</dbReference>
<accession>A0A399EUA7</accession>
<evidence type="ECO:0000259" key="7">
    <source>
        <dbReference type="Pfam" id="PF25917"/>
    </source>
</evidence>
<dbReference type="AlphaFoldDB" id="A0A399EUA7"/>
<feature type="domain" description="Multidrug resistance protein MdtA-like barrel-sandwich hybrid" evidence="7">
    <location>
        <begin position="52"/>
        <end position="207"/>
    </location>
</feature>
<feature type="coiled-coil region" evidence="5">
    <location>
        <begin position="142"/>
        <end position="176"/>
    </location>
</feature>
<dbReference type="Gene3D" id="2.40.50.100">
    <property type="match status" value="2"/>
</dbReference>
<dbReference type="EMBL" id="QWLA01000012">
    <property type="protein sequence ID" value="RIH88197.1"/>
    <property type="molecule type" value="Genomic_DNA"/>
</dbReference>
<dbReference type="Gene3D" id="2.40.30.170">
    <property type="match status" value="1"/>
</dbReference>
<dbReference type="GO" id="GO:0016020">
    <property type="term" value="C:membrane"/>
    <property type="evidence" value="ECO:0007669"/>
    <property type="project" value="UniProtKB-SubCell"/>
</dbReference>
<dbReference type="InterPro" id="IPR058625">
    <property type="entry name" value="MdtA-like_BSH"/>
</dbReference>
<organism evidence="9 10">
    <name type="scientific">Calidithermus roseus</name>
    <dbReference type="NCBI Taxonomy" id="1644118"/>
    <lineage>
        <taxon>Bacteria</taxon>
        <taxon>Thermotogati</taxon>
        <taxon>Deinococcota</taxon>
        <taxon>Deinococci</taxon>
        <taxon>Thermales</taxon>
        <taxon>Thermaceae</taxon>
        <taxon>Calidithermus</taxon>
    </lineage>
</organism>
<evidence type="ECO:0000256" key="1">
    <source>
        <dbReference type="ARBA" id="ARBA00004167"/>
    </source>
</evidence>
<proteinExistence type="predicted"/>
<evidence type="ECO:0000256" key="6">
    <source>
        <dbReference type="SAM" id="Phobius"/>
    </source>
</evidence>
<gene>
    <name evidence="9" type="primary">hlyD</name>
    <name evidence="9" type="ORF">Mrose_00926</name>
</gene>
<evidence type="ECO:0000313" key="10">
    <source>
        <dbReference type="Proteomes" id="UP000265341"/>
    </source>
</evidence>
<comment type="subcellular location">
    <subcellularLocation>
        <location evidence="1">Membrane</location>
        <topology evidence="1">Single-pass membrane protein</topology>
    </subcellularLocation>
</comment>
<feature type="domain" description="AprE-like beta-barrel" evidence="8">
    <location>
        <begin position="217"/>
        <end position="299"/>
    </location>
</feature>
<evidence type="ECO:0000256" key="2">
    <source>
        <dbReference type="ARBA" id="ARBA00022692"/>
    </source>
</evidence>
<dbReference type="OrthoDB" id="59773at2"/>
<reference evidence="9 10" key="1">
    <citation type="submission" date="2018-08" db="EMBL/GenBank/DDBJ databases">
        <title>Meiothermus roseus NBRC 110900 genome sequencing project.</title>
        <authorList>
            <person name="Da Costa M.S."/>
            <person name="Albuquerque L."/>
            <person name="Raposo P."/>
            <person name="Froufe H.J.C."/>
            <person name="Barroso C.S."/>
            <person name="Egas C."/>
        </authorList>
    </citation>
    <scope>NUCLEOTIDE SEQUENCE [LARGE SCALE GENOMIC DNA]</scope>
    <source>
        <strain evidence="9 10">NBRC 110900</strain>
    </source>
</reference>
<keyword evidence="10" id="KW-1185">Reference proteome</keyword>
<keyword evidence="3 6" id="KW-1133">Transmembrane helix</keyword>
<evidence type="ECO:0000256" key="5">
    <source>
        <dbReference type="SAM" id="Coils"/>
    </source>
</evidence>
<protein>
    <submittedName>
        <fullName evidence="9">Hemolysin secretion protein D, chromosomal</fullName>
    </submittedName>
</protein>
<evidence type="ECO:0000313" key="9">
    <source>
        <dbReference type="EMBL" id="RIH88197.1"/>
    </source>
</evidence>
<dbReference type="Pfam" id="PF26002">
    <property type="entry name" value="Beta-barrel_AprE"/>
    <property type="match status" value="1"/>
</dbReference>
<comment type="caution">
    <text evidence="9">The sequence shown here is derived from an EMBL/GenBank/DDBJ whole genome shotgun (WGS) entry which is preliminary data.</text>
</comment>
<evidence type="ECO:0000259" key="8">
    <source>
        <dbReference type="Pfam" id="PF26002"/>
    </source>
</evidence>
<dbReference type="Proteomes" id="UP000265341">
    <property type="component" value="Unassembled WGS sequence"/>
</dbReference>
<dbReference type="PANTHER" id="PTHR30386:SF26">
    <property type="entry name" value="TRANSPORT PROTEIN COMB"/>
    <property type="match status" value="1"/>
</dbReference>
<evidence type="ECO:0000256" key="4">
    <source>
        <dbReference type="ARBA" id="ARBA00023136"/>
    </source>
</evidence>
<name>A0A399EUA7_9DEIN</name>
<dbReference type="SUPFAM" id="SSF111369">
    <property type="entry name" value="HlyD-like secretion proteins"/>
    <property type="match status" value="1"/>
</dbReference>
<dbReference type="InterPro" id="IPR050739">
    <property type="entry name" value="MFP"/>
</dbReference>
<dbReference type="Pfam" id="PF25917">
    <property type="entry name" value="BSH_RND"/>
    <property type="match status" value="1"/>
</dbReference>
<sequence length="323" mass="35693">MTLDWENPHPRTARLTLWLMMAMVIAAIAWASLTQIQVYALVSGSLEPKGRLIEVTAPLSGRVTKVQLQRWGHVKAGELLAEIDSVGASAEETESQRQNLLAQVREKESALALARTDLIERRRIAVQQRLLWEGGATSRNAYEEATANLARAKRALEQITAQIAALRAQLEVLDVRRKVEIRAPVDGRVAQLEVRHPGVQVSTGQVLLQILPEGVPLVFRGYVLERERPKVRVGAEAEVAWNSYPRQKYGVSHGKVLGVSPTTTALEALRGQSVYEVEIGLDSLKIGEQTILPGMAGEARALATKKTALALFWDWVRGVNPWE</sequence>
<feature type="transmembrane region" description="Helical" evidence="6">
    <location>
        <begin position="15"/>
        <end position="42"/>
    </location>
</feature>
<keyword evidence="5" id="KW-0175">Coiled coil</keyword>
<keyword evidence="2 6" id="KW-0812">Transmembrane</keyword>
<keyword evidence="4 6" id="KW-0472">Membrane</keyword>
<evidence type="ECO:0000256" key="3">
    <source>
        <dbReference type="ARBA" id="ARBA00022989"/>
    </source>
</evidence>
<dbReference type="InterPro" id="IPR058982">
    <property type="entry name" value="Beta-barrel_AprE"/>
</dbReference>